<comment type="function">
    <text evidence="2">Binds amino acids.</text>
</comment>
<sequence length="311" mass="35894">MQNTPLLLLAELISLILNLNPQTITTGNELLFSRVLRNLLYVTVFHVIDRDSYKIKDLEVIRYIQETLESDTFFVSHLRGSVGLMPSQNHTAIELAGMDRPALLSEVCAFLTDLHCNVVNAVIWTHNARAADVVHVTDDSTGCTIEDPKRLSKSRSSFEMFLKERRLHQIMFADRDYEITESSRDGKNVEKSSRPHVTIGNCIEKDYTVITMRSKDRPKLLFDKLCTLTDMQYVVFHGVVHTITLGVEANRKKILSCFEGLKHGFFRSKSITLILFLYILYNIKLKFEENINLIEYIKRTRVYKNKYSLPL</sequence>
<evidence type="ECO:0000313" key="5">
    <source>
        <dbReference type="EMBL" id="WOH01908.1"/>
    </source>
</evidence>
<evidence type="ECO:0000256" key="2">
    <source>
        <dbReference type="RuleBase" id="RU369043"/>
    </source>
</evidence>
<evidence type="ECO:0000256" key="1">
    <source>
        <dbReference type="ARBA" id="ARBA00022737"/>
    </source>
</evidence>
<evidence type="ECO:0000259" key="4">
    <source>
        <dbReference type="PROSITE" id="PS51671"/>
    </source>
</evidence>
<dbReference type="GO" id="GO:0016597">
    <property type="term" value="F:amino acid binding"/>
    <property type="evidence" value="ECO:0007669"/>
    <property type="project" value="UniProtKB-UniRule"/>
</dbReference>
<name>A0AAF0X5U2_DAUCS</name>
<dbReference type="PANTHER" id="PTHR31096">
    <property type="entry name" value="ACT DOMAIN-CONTAINING PROTEIN ACR4-RELATED"/>
    <property type="match status" value="1"/>
</dbReference>
<dbReference type="Proteomes" id="UP000077755">
    <property type="component" value="Chromosome 5"/>
</dbReference>
<dbReference type="SUPFAM" id="SSF55021">
    <property type="entry name" value="ACT-like"/>
    <property type="match status" value="1"/>
</dbReference>
<accession>A0AAF0X5U2</accession>
<keyword evidence="6" id="KW-1185">Reference proteome</keyword>
<dbReference type="InterPro" id="IPR002912">
    <property type="entry name" value="ACT_dom"/>
</dbReference>
<evidence type="ECO:0000313" key="6">
    <source>
        <dbReference type="Proteomes" id="UP000077755"/>
    </source>
</evidence>
<reference evidence="5" key="1">
    <citation type="journal article" date="2016" name="Nat. Genet.">
        <title>A high-quality carrot genome assembly provides new insights into carotenoid accumulation and asterid genome evolution.</title>
        <authorList>
            <person name="Iorizzo M."/>
            <person name="Ellison S."/>
            <person name="Senalik D."/>
            <person name="Zeng P."/>
            <person name="Satapoomin P."/>
            <person name="Huang J."/>
            <person name="Bowman M."/>
            <person name="Iovene M."/>
            <person name="Sanseverino W."/>
            <person name="Cavagnaro P."/>
            <person name="Yildiz M."/>
            <person name="Macko-Podgorni A."/>
            <person name="Moranska E."/>
            <person name="Grzebelus E."/>
            <person name="Grzebelus D."/>
            <person name="Ashrafi H."/>
            <person name="Zheng Z."/>
            <person name="Cheng S."/>
            <person name="Spooner D."/>
            <person name="Van Deynze A."/>
            <person name="Simon P."/>
        </authorList>
    </citation>
    <scope>NUCLEOTIDE SEQUENCE</scope>
    <source>
        <tissue evidence="5">Leaf</tissue>
    </source>
</reference>
<organism evidence="5 6">
    <name type="scientific">Daucus carota subsp. sativus</name>
    <name type="common">Carrot</name>
    <dbReference type="NCBI Taxonomy" id="79200"/>
    <lineage>
        <taxon>Eukaryota</taxon>
        <taxon>Viridiplantae</taxon>
        <taxon>Streptophyta</taxon>
        <taxon>Embryophyta</taxon>
        <taxon>Tracheophyta</taxon>
        <taxon>Spermatophyta</taxon>
        <taxon>Magnoliopsida</taxon>
        <taxon>eudicotyledons</taxon>
        <taxon>Gunneridae</taxon>
        <taxon>Pentapetalae</taxon>
        <taxon>asterids</taxon>
        <taxon>campanulids</taxon>
        <taxon>Apiales</taxon>
        <taxon>Apiaceae</taxon>
        <taxon>Apioideae</taxon>
        <taxon>Scandiceae</taxon>
        <taxon>Daucinae</taxon>
        <taxon>Daucus</taxon>
        <taxon>Daucus sect. Daucus</taxon>
    </lineage>
</organism>
<gene>
    <name evidence="5" type="ORF">DCAR_0521294</name>
</gene>
<dbReference type="InterPro" id="IPR040217">
    <property type="entry name" value="ACR1-12"/>
</dbReference>
<dbReference type="InterPro" id="IPR045865">
    <property type="entry name" value="ACT-like_dom_sf"/>
</dbReference>
<proteinExistence type="predicted"/>
<dbReference type="PANTHER" id="PTHR31096:SF55">
    <property type="entry name" value="ACT DOMAIN-CONTAINING PROTEIN ACR6"/>
    <property type="match status" value="1"/>
</dbReference>
<feature type="chain" id="PRO_5042166005" description="ACT domain-containing protein ACR" evidence="3">
    <location>
        <begin position="19"/>
        <end position="311"/>
    </location>
</feature>
<feature type="signal peptide" evidence="3">
    <location>
        <begin position="1"/>
        <end position="18"/>
    </location>
</feature>
<keyword evidence="1 2" id="KW-0677">Repeat</keyword>
<keyword evidence="3" id="KW-0732">Signal</keyword>
<feature type="domain" description="ACT" evidence="4">
    <location>
        <begin position="92"/>
        <end position="169"/>
    </location>
</feature>
<dbReference type="PROSITE" id="PS51671">
    <property type="entry name" value="ACT"/>
    <property type="match status" value="1"/>
</dbReference>
<evidence type="ECO:0000256" key="3">
    <source>
        <dbReference type="SAM" id="SignalP"/>
    </source>
</evidence>
<protein>
    <recommendedName>
        <fullName evidence="2">ACT domain-containing protein ACR</fullName>
    </recommendedName>
    <alternativeName>
        <fullName evidence="2">Protein ACT DOMAIN REPEATS</fullName>
    </alternativeName>
</protein>
<dbReference type="EMBL" id="CP093347">
    <property type="protein sequence ID" value="WOH01908.1"/>
    <property type="molecule type" value="Genomic_DNA"/>
</dbReference>
<dbReference type="AlphaFoldDB" id="A0AAF0X5U2"/>
<dbReference type="Gene3D" id="3.30.70.260">
    <property type="match status" value="1"/>
</dbReference>
<reference evidence="5" key="2">
    <citation type="submission" date="2022-03" db="EMBL/GenBank/DDBJ databases">
        <title>Draft title - Genomic analysis of global carrot germplasm unveils the trajectory of domestication and the origin of high carotenoid orange carrot.</title>
        <authorList>
            <person name="Iorizzo M."/>
            <person name="Ellison S."/>
            <person name="Senalik D."/>
            <person name="Macko-Podgorni A."/>
            <person name="Grzebelus D."/>
            <person name="Bostan H."/>
            <person name="Rolling W."/>
            <person name="Curaba J."/>
            <person name="Simon P."/>
        </authorList>
    </citation>
    <scope>NUCLEOTIDE SEQUENCE</scope>
    <source>
        <tissue evidence="5">Leaf</tissue>
    </source>
</reference>